<sequence>MPFTDHEKFIIQSKEGYTPNIGRVLSMMEYTRMTTIEAVQALTISQLDYRVNGQGNSIGCLLHHMACVEEVYQIITFEGRDPNEEELHKIELGLTLGEKAHEVMHGRELDFYLNQLQQVREEMQRRFKEKDDAWLDEISPFGPNHKANNYFRWFHVFEDELNHRGQIRLIRNHQQRSC</sequence>
<proteinExistence type="predicted"/>
<dbReference type="EMBL" id="CP020772">
    <property type="protein sequence ID" value="ARI77964.1"/>
    <property type="molecule type" value="Genomic_DNA"/>
</dbReference>
<dbReference type="Gene3D" id="1.20.120.450">
    <property type="entry name" value="dinb family like domain"/>
    <property type="match status" value="1"/>
</dbReference>
<dbReference type="Pfam" id="PF04978">
    <property type="entry name" value="MST"/>
    <property type="match status" value="1"/>
</dbReference>
<dbReference type="SUPFAM" id="SSF109854">
    <property type="entry name" value="DinB/YfiT-like putative metalloenzymes"/>
    <property type="match status" value="1"/>
</dbReference>
<accession>A0A1W5ZXH4</accession>
<dbReference type="Proteomes" id="UP000192527">
    <property type="component" value="Chromosome"/>
</dbReference>
<dbReference type="KEGG" id="hmn:HM131_14390"/>
<keyword evidence="2" id="KW-1185">Reference proteome</keyword>
<evidence type="ECO:0008006" key="3">
    <source>
        <dbReference type="Google" id="ProtNLM"/>
    </source>
</evidence>
<organism evidence="1 2">
    <name type="scientific">Halobacillus mangrovi</name>
    <dbReference type="NCBI Taxonomy" id="402384"/>
    <lineage>
        <taxon>Bacteria</taxon>
        <taxon>Bacillati</taxon>
        <taxon>Bacillota</taxon>
        <taxon>Bacilli</taxon>
        <taxon>Bacillales</taxon>
        <taxon>Bacillaceae</taxon>
        <taxon>Halobacillus</taxon>
    </lineage>
</organism>
<dbReference type="RefSeq" id="WP_085030425.1">
    <property type="nucleotide sequence ID" value="NZ_CP020772.1"/>
</dbReference>
<dbReference type="AlphaFoldDB" id="A0A1W5ZXH4"/>
<reference evidence="1 2" key="1">
    <citation type="submission" date="2017-04" db="EMBL/GenBank/DDBJ databases">
        <title>The whole genome sequencing and assembly of Halobacillus mangrovi strain.</title>
        <authorList>
            <person name="Lee S.-J."/>
            <person name="Park M.-K."/>
            <person name="Kim J.-Y."/>
            <person name="Lee Y.-J."/>
            <person name="Yi H."/>
            <person name="Bahn Y.-S."/>
            <person name="Kim J.F."/>
            <person name="Lee D.-W."/>
        </authorList>
    </citation>
    <scope>NUCLEOTIDE SEQUENCE [LARGE SCALE GENOMIC DNA]</scope>
    <source>
        <strain evidence="1 2">KTB 131</strain>
    </source>
</reference>
<evidence type="ECO:0000313" key="1">
    <source>
        <dbReference type="EMBL" id="ARI77964.1"/>
    </source>
</evidence>
<dbReference type="InterPro" id="IPR007061">
    <property type="entry name" value="MST-like"/>
</dbReference>
<dbReference type="STRING" id="402384.HM131_14390"/>
<name>A0A1W5ZXH4_9BACI</name>
<dbReference type="OrthoDB" id="117483at2"/>
<evidence type="ECO:0000313" key="2">
    <source>
        <dbReference type="Proteomes" id="UP000192527"/>
    </source>
</evidence>
<protein>
    <recommendedName>
        <fullName evidence="3">Integrase</fullName>
    </recommendedName>
</protein>
<dbReference type="InterPro" id="IPR034660">
    <property type="entry name" value="DinB/YfiT-like"/>
</dbReference>
<gene>
    <name evidence="1" type="ORF">HM131_14390</name>
</gene>